<keyword evidence="8" id="KW-1185">Reference proteome</keyword>
<dbReference type="PRINTS" id="PR00411">
    <property type="entry name" value="PNDRDTASEI"/>
</dbReference>
<gene>
    <name evidence="7" type="ORF">ACFOSU_08810</name>
</gene>
<dbReference type="PANTHER" id="PTHR43557:SF2">
    <property type="entry name" value="RIESKE DOMAIN-CONTAINING PROTEIN-RELATED"/>
    <property type="match status" value="1"/>
</dbReference>
<dbReference type="InterPro" id="IPR028202">
    <property type="entry name" value="Reductase_C"/>
</dbReference>
<dbReference type="Gene3D" id="3.30.390.30">
    <property type="match status" value="1"/>
</dbReference>
<dbReference type="PANTHER" id="PTHR43557">
    <property type="entry name" value="APOPTOSIS-INDUCING FACTOR 1"/>
    <property type="match status" value="1"/>
</dbReference>
<dbReference type="InterPro" id="IPR050446">
    <property type="entry name" value="FAD-oxidoreductase/Apoptosis"/>
</dbReference>
<comment type="caution">
    <text evidence="7">The sequence shown here is derived from an EMBL/GenBank/DDBJ whole genome shotgun (WGS) entry which is preliminary data.</text>
</comment>
<keyword evidence="2" id="KW-0285">Flavoprotein</keyword>
<dbReference type="Pfam" id="PF14759">
    <property type="entry name" value="Reductase_C"/>
    <property type="match status" value="1"/>
</dbReference>
<evidence type="ECO:0000256" key="2">
    <source>
        <dbReference type="ARBA" id="ARBA00022630"/>
    </source>
</evidence>
<evidence type="ECO:0000256" key="4">
    <source>
        <dbReference type="ARBA" id="ARBA00023002"/>
    </source>
</evidence>
<dbReference type="EMBL" id="JBHRSS010000003">
    <property type="protein sequence ID" value="MFC3103991.1"/>
    <property type="molecule type" value="Genomic_DNA"/>
</dbReference>
<keyword evidence="4" id="KW-0560">Oxidoreductase</keyword>
<proteinExistence type="predicted"/>
<evidence type="ECO:0000256" key="3">
    <source>
        <dbReference type="ARBA" id="ARBA00022827"/>
    </source>
</evidence>
<name>A0ABV7EPX5_9GAMM</name>
<dbReference type="Proteomes" id="UP001595462">
    <property type="component" value="Unassembled WGS sequence"/>
</dbReference>
<evidence type="ECO:0000256" key="1">
    <source>
        <dbReference type="ARBA" id="ARBA00001974"/>
    </source>
</evidence>
<evidence type="ECO:0000259" key="5">
    <source>
        <dbReference type="Pfam" id="PF07992"/>
    </source>
</evidence>
<evidence type="ECO:0000313" key="8">
    <source>
        <dbReference type="Proteomes" id="UP001595462"/>
    </source>
</evidence>
<feature type="domain" description="FAD/NAD(P)-binding" evidence="5">
    <location>
        <begin position="6"/>
        <end position="303"/>
    </location>
</feature>
<evidence type="ECO:0000259" key="6">
    <source>
        <dbReference type="Pfam" id="PF14759"/>
    </source>
</evidence>
<dbReference type="InterPro" id="IPR016156">
    <property type="entry name" value="FAD/NAD-linked_Rdtase_dimer_sf"/>
</dbReference>
<reference evidence="8" key="1">
    <citation type="journal article" date="2019" name="Int. J. Syst. Evol. Microbiol.">
        <title>The Global Catalogue of Microorganisms (GCM) 10K type strain sequencing project: providing services to taxonomists for standard genome sequencing and annotation.</title>
        <authorList>
            <consortium name="The Broad Institute Genomics Platform"/>
            <consortium name="The Broad Institute Genome Sequencing Center for Infectious Disease"/>
            <person name="Wu L."/>
            <person name="Ma J."/>
        </authorList>
    </citation>
    <scope>NUCLEOTIDE SEQUENCE [LARGE SCALE GENOMIC DNA]</scope>
    <source>
        <strain evidence="8">KCTC 52640</strain>
    </source>
</reference>
<organism evidence="7 8">
    <name type="scientific">Salinisphaera aquimarina</name>
    <dbReference type="NCBI Taxonomy" id="2094031"/>
    <lineage>
        <taxon>Bacteria</taxon>
        <taxon>Pseudomonadati</taxon>
        <taxon>Pseudomonadota</taxon>
        <taxon>Gammaproteobacteria</taxon>
        <taxon>Salinisphaerales</taxon>
        <taxon>Salinisphaeraceae</taxon>
        <taxon>Salinisphaera</taxon>
    </lineage>
</organism>
<dbReference type="RefSeq" id="WP_380688549.1">
    <property type="nucleotide sequence ID" value="NZ_JBHRSS010000003.1"/>
</dbReference>
<dbReference type="Gene3D" id="3.50.50.60">
    <property type="entry name" value="FAD/NAD(P)-binding domain"/>
    <property type="match status" value="2"/>
</dbReference>
<dbReference type="SUPFAM" id="SSF55424">
    <property type="entry name" value="FAD/NAD-linked reductases, dimerisation (C-terminal) domain"/>
    <property type="match status" value="1"/>
</dbReference>
<dbReference type="Pfam" id="PF07992">
    <property type="entry name" value="Pyr_redox_2"/>
    <property type="match status" value="1"/>
</dbReference>
<evidence type="ECO:0000313" key="7">
    <source>
        <dbReference type="EMBL" id="MFC3103991.1"/>
    </source>
</evidence>
<dbReference type="PRINTS" id="PR00368">
    <property type="entry name" value="FADPNR"/>
</dbReference>
<dbReference type="InterPro" id="IPR023753">
    <property type="entry name" value="FAD/NAD-binding_dom"/>
</dbReference>
<dbReference type="SUPFAM" id="SSF51905">
    <property type="entry name" value="FAD/NAD(P)-binding domain"/>
    <property type="match status" value="2"/>
</dbReference>
<sequence>MTAHGIVIAGAGQAGFQTAASLRGGGYTGPITLLGDEPGLPYQRPPLSKAYLEHGADDRLVLRKPHFFAKHGIGIEADCRIDAIDRSRQAVMLADGRRITYDHLVLALGARNRGLSIAGTDLGRVIELRTLAHARHIREQLAAAHRVVIIGGGFIGLEFATAAHKRGCATTIVEAGDRLMARAVCDTISAHYLAAHRQAGVDVRLGAKVSHIIGNAEGRAAGVALADGQTLDADLVLIATGVVPNSELAAAAGLSADNGILVDEILLTGDPAVSAVGDCAAFVHRASGKRIRLESVQNAADQAKYVAARILGSAQPYDTVAWFWSDQYGGKLQIAGLTAGADEQVAHRSINGKGLIVDCFCGSTYLGTESVDAPAEHIAARKLLGLQPPVDKRTITEFEHDLRALAGSFLKNERA</sequence>
<accession>A0ABV7EPX5</accession>
<keyword evidence="3" id="KW-0274">FAD</keyword>
<feature type="domain" description="Reductase C-terminal" evidence="6">
    <location>
        <begin position="322"/>
        <end position="406"/>
    </location>
</feature>
<comment type="cofactor">
    <cofactor evidence="1">
        <name>FAD</name>
        <dbReference type="ChEBI" id="CHEBI:57692"/>
    </cofactor>
</comment>
<dbReference type="InterPro" id="IPR036188">
    <property type="entry name" value="FAD/NAD-bd_sf"/>
</dbReference>
<protein>
    <submittedName>
        <fullName evidence="7">NAD(P)/FAD-dependent oxidoreductase</fullName>
    </submittedName>
</protein>